<comment type="caution">
    <text evidence="3">The sequence shown here is derived from an EMBL/GenBank/DDBJ whole genome shotgun (WGS) entry which is preliminary data.</text>
</comment>
<feature type="compositionally biased region" description="Basic residues" evidence="1">
    <location>
        <begin position="297"/>
        <end position="316"/>
    </location>
</feature>
<gene>
    <name evidence="3" type="ORF">BMF94_2312</name>
</gene>
<evidence type="ECO:0008006" key="5">
    <source>
        <dbReference type="Google" id="ProtNLM"/>
    </source>
</evidence>
<dbReference type="Gene3D" id="3.40.50.1110">
    <property type="entry name" value="SGNH hydrolase"/>
    <property type="match status" value="1"/>
</dbReference>
<feature type="region of interest" description="Disordered" evidence="1">
    <location>
        <begin position="105"/>
        <end position="129"/>
    </location>
</feature>
<reference evidence="3 4" key="1">
    <citation type="journal article" date="2018" name="Front. Microbiol.">
        <title>Prospects for Fungal Bioremediation of Acidic Radioactive Waste Sites: Characterization and Genome Sequence of Rhodotorula taiwanensis MD1149.</title>
        <authorList>
            <person name="Tkavc R."/>
            <person name="Matrosova V.Y."/>
            <person name="Grichenko O.E."/>
            <person name="Gostincar C."/>
            <person name="Volpe R.P."/>
            <person name="Klimenkova P."/>
            <person name="Gaidamakova E.K."/>
            <person name="Zhou C.E."/>
            <person name="Stewart B.J."/>
            <person name="Lyman M.G."/>
            <person name="Malfatti S.A."/>
            <person name="Rubinfeld B."/>
            <person name="Courtot M."/>
            <person name="Singh J."/>
            <person name="Dalgard C.L."/>
            <person name="Hamilton T."/>
            <person name="Frey K.G."/>
            <person name="Gunde-Cimerman N."/>
            <person name="Dugan L."/>
            <person name="Daly M.J."/>
        </authorList>
    </citation>
    <scope>NUCLEOTIDE SEQUENCE [LARGE SCALE GENOMIC DNA]</scope>
    <source>
        <strain evidence="3 4">MD1149</strain>
    </source>
</reference>
<feature type="compositionally biased region" description="Basic and acidic residues" evidence="1">
    <location>
        <begin position="110"/>
        <end position="125"/>
    </location>
</feature>
<protein>
    <recommendedName>
        <fullName evidence="5">SGNH hydrolase-type esterase domain-containing protein</fullName>
    </recommendedName>
</protein>
<dbReference type="CDD" id="cd02795">
    <property type="entry name" value="CBM6-CBM35-CBM36_like"/>
    <property type="match status" value="1"/>
</dbReference>
<dbReference type="PANTHER" id="PTHR34407">
    <property type="entry name" value="EXPRESSED PROTEIN"/>
    <property type="match status" value="1"/>
</dbReference>
<evidence type="ECO:0000256" key="2">
    <source>
        <dbReference type="SAM" id="Phobius"/>
    </source>
</evidence>
<feature type="region of interest" description="Disordered" evidence="1">
    <location>
        <begin position="205"/>
        <end position="228"/>
    </location>
</feature>
<dbReference type="CDD" id="cd00229">
    <property type="entry name" value="SGNH_hydrolase"/>
    <property type="match status" value="1"/>
</dbReference>
<evidence type="ECO:0000256" key="1">
    <source>
        <dbReference type="SAM" id="MobiDB-lite"/>
    </source>
</evidence>
<evidence type="ECO:0000313" key="3">
    <source>
        <dbReference type="EMBL" id="POY74551.1"/>
    </source>
</evidence>
<dbReference type="PANTHER" id="PTHR34407:SF1">
    <property type="entry name" value="SGNH HYDROLASE-TYPE ESTERASE DOMAIN-CONTAINING PROTEIN"/>
    <property type="match status" value="1"/>
</dbReference>
<evidence type="ECO:0000313" key="4">
    <source>
        <dbReference type="Proteomes" id="UP000237144"/>
    </source>
</evidence>
<dbReference type="Proteomes" id="UP000237144">
    <property type="component" value="Unassembled WGS sequence"/>
</dbReference>
<feature type="region of interest" description="Disordered" evidence="1">
    <location>
        <begin position="270"/>
        <end position="321"/>
    </location>
</feature>
<keyword evidence="4" id="KW-1185">Reference proteome</keyword>
<dbReference type="SUPFAM" id="SSF52266">
    <property type="entry name" value="SGNH hydrolase"/>
    <property type="match status" value="1"/>
</dbReference>
<accession>A0A2S5BCU1</accession>
<feature type="transmembrane region" description="Helical" evidence="2">
    <location>
        <begin position="39"/>
        <end position="59"/>
    </location>
</feature>
<dbReference type="InterPro" id="IPR036514">
    <property type="entry name" value="SGNH_hydro_sf"/>
</dbReference>
<keyword evidence="2" id="KW-0472">Membrane</keyword>
<dbReference type="AlphaFoldDB" id="A0A2S5BCU1"/>
<proteinExistence type="predicted"/>
<dbReference type="EMBL" id="PJQD01000023">
    <property type="protein sequence ID" value="POY74551.1"/>
    <property type="molecule type" value="Genomic_DNA"/>
</dbReference>
<keyword evidence="2" id="KW-0812">Transmembrane</keyword>
<keyword evidence="2" id="KW-1133">Transmembrane helix</keyword>
<dbReference type="OrthoDB" id="544608at2759"/>
<name>A0A2S5BCU1_9BASI</name>
<organism evidence="3 4">
    <name type="scientific">Rhodotorula taiwanensis</name>
    <dbReference type="NCBI Taxonomy" id="741276"/>
    <lineage>
        <taxon>Eukaryota</taxon>
        <taxon>Fungi</taxon>
        <taxon>Dikarya</taxon>
        <taxon>Basidiomycota</taxon>
        <taxon>Pucciniomycotina</taxon>
        <taxon>Microbotryomycetes</taxon>
        <taxon>Sporidiobolales</taxon>
        <taxon>Sporidiobolaceae</taxon>
        <taxon>Rhodotorula</taxon>
    </lineage>
</organism>
<sequence>MSPRGIGSPRRSRTLSTAFVGIDSRATPSALKRLKLRSAALAAAICTAVLVLVVHALAWSGTGGDSSTQQNSTLTSAELREAGHPQGLWRDKSKQPLAFRPNARNAGLDQIRDDGSTDQVARPHADAGLGSRRQTFLPLKCDAARTGLSAPLLDSIDSDATDDDNETDGRRQLDLSALDASVLFAGTGRDVRRVLKRAMRSHLYGQQRAAQAARKGPVAPPEPKHDGEEPFRILVLGGSVSNCRGVDADSTCWHSHVLRWFHRVLPMEGDRAPMSPDERGEDLDQPEGSSGQGPHHQPPRARPHQKRSRSSRRRRPATLLIDGSRSATGSAFYAYCFEEEMTLRRKKADWGKGPDLVVVETGVNDVWPGGEQAMHDFERLLRTLKALPSRPAVIALEAASLLLASTSGAHLNPEYQHLPPAHYYDVPVLSAKNALFGPSPVHSKSGDAGSVDRYFLPDLHHPNEGGHAILAEILTSYLAQQACQAEAELVAVASKRTEMRTVNALSHTDTDAATVDPVRDFAKRRDEHVRPLPTRSLFEPFFYTKKKGKNAPKPPAPWAMPPSECLQIGNARSSAEPVRNSGWKKMAWSRDKQYLVADRPGAAVTFSVRVGKGGTVMADWLRSRSYDLGDVLAYLDGDRTQAVQLSGYQDFGWSIGVPTELFHDIDPGVHELTFELLDATRSSHPDRQTNFRLISIIST</sequence>